<dbReference type="SUPFAM" id="SSF56349">
    <property type="entry name" value="DNA breaking-rejoining enzymes"/>
    <property type="match status" value="1"/>
</dbReference>
<feature type="domain" description="Tyr recombinase" evidence="5">
    <location>
        <begin position="110"/>
        <end position="310"/>
    </location>
</feature>
<dbReference type="CDD" id="cd00799">
    <property type="entry name" value="INT_Cre_C"/>
    <property type="match status" value="1"/>
</dbReference>
<dbReference type="InterPro" id="IPR013762">
    <property type="entry name" value="Integrase-like_cat_sf"/>
</dbReference>
<reference evidence="7 8" key="1">
    <citation type="submission" date="2024-06" db="EMBL/GenBank/DDBJ databases">
        <title>Genomics of switchgrass bacterial isolates.</title>
        <authorList>
            <person name="Shade A."/>
        </authorList>
    </citation>
    <scope>NUCLEOTIDE SEQUENCE [LARGE SCALE GENOMIC DNA]</scope>
    <source>
        <strain evidence="7 8">PvP084</strain>
    </source>
</reference>
<keyword evidence="1" id="KW-0229">DNA integration</keyword>
<name>A0ABV2NSL9_9HYPH</name>
<evidence type="ECO:0000256" key="1">
    <source>
        <dbReference type="ARBA" id="ARBA00022908"/>
    </source>
</evidence>
<dbReference type="Gene3D" id="1.10.150.130">
    <property type="match status" value="1"/>
</dbReference>
<dbReference type="InterPro" id="IPR002104">
    <property type="entry name" value="Integrase_catalytic"/>
</dbReference>
<evidence type="ECO:0000313" key="8">
    <source>
        <dbReference type="Proteomes" id="UP001549119"/>
    </source>
</evidence>
<dbReference type="Gene3D" id="1.10.443.10">
    <property type="entry name" value="Intergrase catalytic core"/>
    <property type="match status" value="1"/>
</dbReference>
<dbReference type="Proteomes" id="UP001549119">
    <property type="component" value="Unassembled WGS sequence"/>
</dbReference>
<gene>
    <name evidence="7" type="ORF">ABIC20_006848</name>
</gene>
<evidence type="ECO:0000256" key="4">
    <source>
        <dbReference type="PROSITE-ProRule" id="PRU01248"/>
    </source>
</evidence>
<dbReference type="InterPro" id="IPR044068">
    <property type="entry name" value="CB"/>
</dbReference>
<dbReference type="InterPro" id="IPR010998">
    <property type="entry name" value="Integrase_recombinase_N"/>
</dbReference>
<comment type="caution">
    <text evidence="7">The sequence shown here is derived from an EMBL/GenBank/DDBJ whole genome shotgun (WGS) entry which is preliminary data.</text>
</comment>
<dbReference type="EMBL" id="JBEPNW010000003">
    <property type="protein sequence ID" value="MET3869470.1"/>
    <property type="molecule type" value="Genomic_DNA"/>
</dbReference>
<organism evidence="7 8">
    <name type="scientific">Methylobacterium radiotolerans</name>
    <dbReference type="NCBI Taxonomy" id="31998"/>
    <lineage>
        <taxon>Bacteria</taxon>
        <taxon>Pseudomonadati</taxon>
        <taxon>Pseudomonadota</taxon>
        <taxon>Alphaproteobacteria</taxon>
        <taxon>Hyphomicrobiales</taxon>
        <taxon>Methylobacteriaceae</taxon>
        <taxon>Methylobacterium</taxon>
    </lineage>
</organism>
<dbReference type="PANTHER" id="PTHR34605:SF4">
    <property type="entry name" value="DNA ADENINE METHYLTRANSFERASE"/>
    <property type="match status" value="1"/>
</dbReference>
<dbReference type="SUPFAM" id="SSF47823">
    <property type="entry name" value="lambda integrase-like, N-terminal domain"/>
    <property type="match status" value="1"/>
</dbReference>
<evidence type="ECO:0000313" key="7">
    <source>
        <dbReference type="EMBL" id="MET3869470.1"/>
    </source>
</evidence>
<evidence type="ECO:0000259" key="6">
    <source>
        <dbReference type="PROSITE" id="PS51900"/>
    </source>
</evidence>
<keyword evidence="8" id="KW-1185">Reference proteome</keyword>
<keyword evidence="2 4" id="KW-0238">DNA-binding</keyword>
<sequence>MTLPATLAARARAFADEALSENSRRAYRADWQHYADWCRTHDLEPLPAGPEQVASYLTSMAETHKRATIERRLVTIGQAHKLQGLPWIPAHPAVRAALRGMFRRYGRPKKQAAALGVPETLQIVAACEGTVAALRDRALFLMSFAGAFRRSEIARIRFEDVAFREGAVDVFLPQSKGDQEGEGTIVTVLAGENVATCPVAALRRWLKAAPTENHIFRAVRADGTVMEAGLHPDSIGRIVQKRAAEAGLVAGPRERISAHGFRAGFITEAYRRGSRDEEIMSHSRHRDLKTMRGYVRRAKLSDAHPGRKLGL</sequence>
<dbReference type="PROSITE" id="PS51898">
    <property type="entry name" value="TYR_RECOMBINASE"/>
    <property type="match status" value="1"/>
</dbReference>
<dbReference type="PANTHER" id="PTHR34605">
    <property type="entry name" value="PHAGE_INTEGRASE DOMAIN-CONTAINING PROTEIN"/>
    <property type="match status" value="1"/>
</dbReference>
<accession>A0ABV2NSL9</accession>
<feature type="domain" description="Core-binding (CB)" evidence="6">
    <location>
        <begin position="5"/>
        <end position="84"/>
    </location>
</feature>
<proteinExistence type="predicted"/>
<dbReference type="RefSeq" id="WP_043074956.1">
    <property type="nucleotide sequence ID" value="NZ_JBEPNV010000002.1"/>
</dbReference>
<evidence type="ECO:0000256" key="3">
    <source>
        <dbReference type="ARBA" id="ARBA00023172"/>
    </source>
</evidence>
<dbReference type="InterPro" id="IPR011010">
    <property type="entry name" value="DNA_brk_join_enz"/>
</dbReference>
<dbReference type="InterPro" id="IPR052925">
    <property type="entry name" value="Phage_Integrase-like_Recomb"/>
</dbReference>
<dbReference type="Pfam" id="PF00589">
    <property type="entry name" value="Phage_integrase"/>
    <property type="match status" value="1"/>
</dbReference>
<protein>
    <submittedName>
        <fullName evidence="7">Integrase</fullName>
    </submittedName>
</protein>
<keyword evidence="3" id="KW-0233">DNA recombination</keyword>
<evidence type="ECO:0000256" key="2">
    <source>
        <dbReference type="ARBA" id="ARBA00023125"/>
    </source>
</evidence>
<evidence type="ECO:0000259" key="5">
    <source>
        <dbReference type="PROSITE" id="PS51898"/>
    </source>
</evidence>
<dbReference type="PROSITE" id="PS51900">
    <property type="entry name" value="CB"/>
    <property type="match status" value="1"/>
</dbReference>